<dbReference type="EMBL" id="UGNW01000001">
    <property type="protein sequence ID" value="STX32582.1"/>
    <property type="molecule type" value="Genomic_DNA"/>
</dbReference>
<evidence type="ECO:0000256" key="1">
    <source>
        <dbReference type="ARBA" id="ARBA00001947"/>
    </source>
</evidence>
<evidence type="ECO:0000256" key="7">
    <source>
        <dbReference type="ARBA" id="ARBA00022833"/>
    </source>
</evidence>
<comment type="similarity">
    <text evidence="3">Belongs to the peptidase M50B family.</text>
</comment>
<dbReference type="Pfam" id="PF02163">
    <property type="entry name" value="Peptidase_M50"/>
    <property type="match status" value="1"/>
</dbReference>
<dbReference type="Pfam" id="PF17820">
    <property type="entry name" value="PDZ_6"/>
    <property type="match status" value="1"/>
</dbReference>
<dbReference type="EMBL" id="LNXT01000011">
    <property type="protein sequence ID" value="KTC74300.1"/>
    <property type="molecule type" value="Genomic_DNA"/>
</dbReference>
<dbReference type="OrthoDB" id="9782003at2"/>
<keyword evidence="10 11" id="KW-0472">Membrane</keyword>
<reference evidence="14 16" key="2">
    <citation type="submission" date="2018-06" db="EMBL/GenBank/DDBJ databases">
        <authorList>
            <consortium name="Pathogen Informatics"/>
            <person name="Doyle S."/>
        </authorList>
    </citation>
    <scope>NUCLEOTIDE SEQUENCE [LARGE SCALE GENOMIC DNA]</scope>
    <source>
        <strain evidence="14 16">NCTC12437</strain>
    </source>
</reference>
<dbReference type="InterPro" id="IPR041489">
    <property type="entry name" value="PDZ_6"/>
</dbReference>
<comment type="cofactor">
    <cofactor evidence="1">
        <name>Zn(2+)</name>
        <dbReference type="ChEBI" id="CHEBI:29105"/>
    </cofactor>
</comment>
<evidence type="ECO:0000313" key="14">
    <source>
        <dbReference type="EMBL" id="STX32582.1"/>
    </source>
</evidence>
<evidence type="ECO:0000256" key="3">
    <source>
        <dbReference type="ARBA" id="ARBA00007931"/>
    </source>
</evidence>
<feature type="domain" description="PDZ" evidence="12">
    <location>
        <begin position="88"/>
        <end position="182"/>
    </location>
</feature>
<sequence length="354" mass="39412">MLIALFAIILTLLLVVGLHEAGHAIAARFFGIKIETISIGFGKPIARWRRKDCEWVWAMWPLGGYVKLLNSRIHPVKPEDYPHCFDKKPIGVRIIVLLSGSLVNLALAWAAFFLYYSMDHQQQTPVVKQIISRGLAEQAGLKSGDRIISVDHQKTQSWQDVGMYLIENLNNPAVPIKVVDNNNNHQEYVLNLQALPMVKGNLLTEIGITPAEGIQYVETVPGQDFIEAAGFACFKLKQLLWFFLIILKQLITGKIPFSVLLGPIGLLTASVLSLQQGVAVFLYFIGTLSLAVGLVNLFPIPGLDGGSIILAIMEKIRGKPISIALEVLLYRLAMIAFFLFLVQLIVNDLERYLR</sequence>
<dbReference type="InterPro" id="IPR036034">
    <property type="entry name" value="PDZ_sf"/>
</dbReference>
<accession>A0A378ICV2</accession>
<organism evidence="14 16">
    <name type="scientific">Legionella birminghamensis</name>
    <dbReference type="NCBI Taxonomy" id="28083"/>
    <lineage>
        <taxon>Bacteria</taxon>
        <taxon>Pseudomonadati</taxon>
        <taxon>Pseudomonadota</taxon>
        <taxon>Gammaproteobacteria</taxon>
        <taxon>Legionellales</taxon>
        <taxon>Legionellaceae</taxon>
        <taxon>Legionella</taxon>
    </lineage>
</organism>
<evidence type="ECO:0000256" key="6">
    <source>
        <dbReference type="ARBA" id="ARBA00022801"/>
    </source>
</evidence>
<dbReference type="InterPro" id="IPR008915">
    <property type="entry name" value="Peptidase_M50"/>
</dbReference>
<name>A0A378ICV2_9GAMM</name>
<comment type="subcellular location">
    <subcellularLocation>
        <location evidence="2">Membrane</location>
        <topology evidence="2">Multi-pass membrane protein</topology>
    </subcellularLocation>
</comment>
<evidence type="ECO:0000313" key="16">
    <source>
        <dbReference type="Proteomes" id="UP000255066"/>
    </source>
</evidence>
<dbReference type="GO" id="GO:0016020">
    <property type="term" value="C:membrane"/>
    <property type="evidence" value="ECO:0007669"/>
    <property type="project" value="UniProtKB-SubCell"/>
</dbReference>
<evidence type="ECO:0000256" key="2">
    <source>
        <dbReference type="ARBA" id="ARBA00004141"/>
    </source>
</evidence>
<keyword evidence="4 14" id="KW-0645">Protease</keyword>
<keyword evidence="7" id="KW-0862">Zinc</keyword>
<dbReference type="Proteomes" id="UP000054735">
    <property type="component" value="Unassembled WGS sequence"/>
</dbReference>
<evidence type="ECO:0000256" key="4">
    <source>
        <dbReference type="ARBA" id="ARBA00022670"/>
    </source>
</evidence>
<evidence type="ECO:0000256" key="11">
    <source>
        <dbReference type="SAM" id="Phobius"/>
    </source>
</evidence>
<evidence type="ECO:0000256" key="10">
    <source>
        <dbReference type="ARBA" id="ARBA00023136"/>
    </source>
</evidence>
<reference evidence="13 15" key="1">
    <citation type="submission" date="2015-11" db="EMBL/GenBank/DDBJ databases">
        <title>Genomic analysis of 38 Legionella species identifies large and diverse effector repertoires.</title>
        <authorList>
            <person name="Burstein D."/>
            <person name="Amaro F."/>
            <person name="Zusman T."/>
            <person name="Lifshitz Z."/>
            <person name="Cohen O."/>
            <person name="Gilbert J.A."/>
            <person name="Pupko T."/>
            <person name="Shuman H.A."/>
            <person name="Segal G."/>
        </authorList>
    </citation>
    <scope>NUCLEOTIDE SEQUENCE [LARGE SCALE GENOMIC DNA]</scope>
    <source>
        <strain evidence="13 15">CDC#1407-AL-14</strain>
    </source>
</reference>
<dbReference type="EC" id="3.4.24.-" evidence="14"/>
<feature type="transmembrane region" description="Helical" evidence="11">
    <location>
        <begin position="321"/>
        <end position="346"/>
    </location>
</feature>
<dbReference type="InterPro" id="IPR001478">
    <property type="entry name" value="PDZ"/>
</dbReference>
<evidence type="ECO:0000256" key="5">
    <source>
        <dbReference type="ARBA" id="ARBA00022692"/>
    </source>
</evidence>
<dbReference type="RefSeq" id="WP_058522987.1">
    <property type="nucleotide sequence ID" value="NZ_CAAAHV010000001.1"/>
</dbReference>
<dbReference type="PANTHER" id="PTHR42837:SF2">
    <property type="entry name" value="MEMBRANE METALLOPROTEASE ARASP2, CHLOROPLASTIC-RELATED"/>
    <property type="match status" value="1"/>
</dbReference>
<feature type="transmembrane region" description="Helical" evidence="11">
    <location>
        <begin position="280"/>
        <end position="300"/>
    </location>
</feature>
<evidence type="ECO:0000259" key="12">
    <source>
        <dbReference type="SMART" id="SM00228"/>
    </source>
</evidence>
<keyword evidence="6 14" id="KW-0378">Hydrolase</keyword>
<feature type="transmembrane region" description="Helical" evidence="11">
    <location>
        <begin position="90"/>
        <end position="116"/>
    </location>
</feature>
<dbReference type="Proteomes" id="UP000255066">
    <property type="component" value="Unassembled WGS sequence"/>
</dbReference>
<keyword evidence="15" id="KW-1185">Reference proteome</keyword>
<dbReference type="PANTHER" id="PTHR42837">
    <property type="entry name" value="REGULATOR OF SIGMA-E PROTEASE RSEP"/>
    <property type="match status" value="1"/>
</dbReference>
<proteinExistence type="inferred from homology"/>
<dbReference type="STRING" id="28083.Lbir_0886"/>
<dbReference type="GO" id="GO:0006508">
    <property type="term" value="P:proteolysis"/>
    <property type="evidence" value="ECO:0007669"/>
    <property type="project" value="UniProtKB-KW"/>
</dbReference>
<keyword evidence="5 11" id="KW-0812">Transmembrane</keyword>
<protein>
    <submittedName>
        <fullName evidence="14">Membrane associated zinc metalloprotease</fullName>
        <ecNumber evidence="14">3.4.24.-</ecNumber>
    </submittedName>
</protein>
<evidence type="ECO:0000313" key="13">
    <source>
        <dbReference type="EMBL" id="KTC74300.1"/>
    </source>
</evidence>
<dbReference type="SMART" id="SM00228">
    <property type="entry name" value="PDZ"/>
    <property type="match status" value="1"/>
</dbReference>
<evidence type="ECO:0000313" key="15">
    <source>
        <dbReference type="Proteomes" id="UP000054735"/>
    </source>
</evidence>
<dbReference type="AlphaFoldDB" id="A0A378ICV2"/>
<gene>
    <name evidence="14" type="primary">mmpA</name>
    <name evidence="13" type="ORF">Lbir_0886</name>
    <name evidence="14" type="ORF">NCTC12437_02376</name>
</gene>
<evidence type="ECO:0000256" key="9">
    <source>
        <dbReference type="ARBA" id="ARBA00023049"/>
    </source>
</evidence>
<keyword evidence="8 11" id="KW-1133">Transmembrane helix</keyword>
<keyword evidence="9 14" id="KW-0482">Metalloprotease</keyword>
<dbReference type="CDD" id="cd06163">
    <property type="entry name" value="S2P-M50_PDZ_RseP-like"/>
    <property type="match status" value="1"/>
</dbReference>
<dbReference type="Gene3D" id="2.30.42.10">
    <property type="match status" value="1"/>
</dbReference>
<dbReference type="SUPFAM" id="SSF50156">
    <property type="entry name" value="PDZ domain-like"/>
    <property type="match status" value="1"/>
</dbReference>
<dbReference type="InterPro" id="IPR004387">
    <property type="entry name" value="Pept_M50_Zn"/>
</dbReference>
<evidence type="ECO:0000256" key="8">
    <source>
        <dbReference type="ARBA" id="ARBA00022989"/>
    </source>
</evidence>
<dbReference type="GO" id="GO:0004222">
    <property type="term" value="F:metalloendopeptidase activity"/>
    <property type="evidence" value="ECO:0007669"/>
    <property type="project" value="InterPro"/>
</dbReference>